<comment type="catalytic activity">
    <reaction evidence="1">
        <text>D-fructose 6-phosphate + L-glutamine = D-glucosamine 6-phosphate + L-glutamate</text>
        <dbReference type="Rhea" id="RHEA:13237"/>
        <dbReference type="ChEBI" id="CHEBI:29985"/>
        <dbReference type="ChEBI" id="CHEBI:58359"/>
        <dbReference type="ChEBI" id="CHEBI:58725"/>
        <dbReference type="ChEBI" id="CHEBI:61527"/>
        <dbReference type="EC" id="2.6.1.16"/>
    </reaction>
</comment>
<dbReference type="Pfam" id="PF01380">
    <property type="entry name" value="SIS"/>
    <property type="match status" value="2"/>
</dbReference>
<dbReference type="EC" id="2.6.1.16" evidence="2"/>
<protein>
    <recommendedName>
        <fullName evidence="3">Glutamine--fructose-6-phosphate aminotransferase [isomerizing]</fullName>
        <ecNumber evidence="2">2.6.1.16</ecNumber>
    </recommendedName>
</protein>
<dbReference type="AlphaFoldDB" id="A0A8K2A7V3"/>
<dbReference type="GO" id="GO:0005829">
    <property type="term" value="C:cytosol"/>
    <property type="evidence" value="ECO:0007669"/>
    <property type="project" value="TreeGrafter"/>
</dbReference>
<gene>
    <name evidence="6" type="ORF">GS597_08110</name>
</gene>
<evidence type="ECO:0000256" key="3">
    <source>
        <dbReference type="ARBA" id="ARBA00016090"/>
    </source>
</evidence>
<dbReference type="EMBL" id="WVIC01000013">
    <property type="protein sequence ID" value="NCJ06475.1"/>
    <property type="molecule type" value="Genomic_DNA"/>
</dbReference>
<dbReference type="GO" id="GO:0097367">
    <property type="term" value="F:carbohydrate derivative binding"/>
    <property type="evidence" value="ECO:0007669"/>
    <property type="project" value="InterPro"/>
</dbReference>
<dbReference type="InterPro" id="IPR035466">
    <property type="entry name" value="GlmS/AgaS_SIS"/>
</dbReference>
<dbReference type="GO" id="GO:0006002">
    <property type="term" value="P:fructose 6-phosphate metabolic process"/>
    <property type="evidence" value="ECO:0007669"/>
    <property type="project" value="TreeGrafter"/>
</dbReference>
<dbReference type="CDD" id="cd05009">
    <property type="entry name" value="SIS_GlmS_GlmD_2"/>
    <property type="match status" value="1"/>
</dbReference>
<proteinExistence type="predicted"/>
<evidence type="ECO:0000256" key="4">
    <source>
        <dbReference type="ARBA" id="ARBA00022737"/>
    </source>
</evidence>
<name>A0A8K2A7V3_9CYAN</name>
<evidence type="ECO:0000313" key="6">
    <source>
        <dbReference type="EMBL" id="NCJ06475.1"/>
    </source>
</evidence>
<evidence type="ECO:0000313" key="7">
    <source>
        <dbReference type="Proteomes" id="UP000607397"/>
    </source>
</evidence>
<dbReference type="GO" id="GO:0004360">
    <property type="term" value="F:glutamine-fructose-6-phosphate transaminase (isomerizing) activity"/>
    <property type="evidence" value="ECO:0007669"/>
    <property type="project" value="UniProtKB-EC"/>
</dbReference>
<dbReference type="PROSITE" id="PS51464">
    <property type="entry name" value="SIS"/>
    <property type="match status" value="2"/>
</dbReference>
<dbReference type="SUPFAM" id="SSF53697">
    <property type="entry name" value="SIS domain"/>
    <property type="match status" value="1"/>
</dbReference>
<comment type="caution">
    <text evidence="6">The sequence shown here is derived from an EMBL/GenBank/DDBJ whole genome shotgun (WGS) entry which is preliminary data.</text>
</comment>
<evidence type="ECO:0000256" key="1">
    <source>
        <dbReference type="ARBA" id="ARBA00001031"/>
    </source>
</evidence>
<evidence type="ECO:0000256" key="2">
    <source>
        <dbReference type="ARBA" id="ARBA00012916"/>
    </source>
</evidence>
<dbReference type="GO" id="GO:0006487">
    <property type="term" value="P:protein N-linked glycosylation"/>
    <property type="evidence" value="ECO:0007669"/>
    <property type="project" value="TreeGrafter"/>
</dbReference>
<keyword evidence="7" id="KW-1185">Reference proteome</keyword>
<dbReference type="CDD" id="cd05008">
    <property type="entry name" value="SIS_GlmS_GlmD_1"/>
    <property type="match status" value="1"/>
</dbReference>
<feature type="domain" description="SIS" evidence="5">
    <location>
        <begin position="38"/>
        <end position="184"/>
    </location>
</feature>
<reference evidence="6" key="1">
    <citation type="submission" date="2019-12" db="EMBL/GenBank/DDBJ databases">
        <title>High-Quality draft genome sequences of three cyanobacteria isolated from the limestone walls of the Old Cathedral of Coimbra.</title>
        <authorList>
            <person name="Tiago I."/>
            <person name="Soares F."/>
            <person name="Portugal A."/>
        </authorList>
    </citation>
    <scope>NUCLEOTIDE SEQUENCE [LARGE SCALE GENOMIC DNA]</scope>
    <source>
        <strain evidence="6">C</strain>
    </source>
</reference>
<dbReference type="InterPro" id="IPR001347">
    <property type="entry name" value="SIS_dom"/>
</dbReference>
<dbReference type="GO" id="GO:0006047">
    <property type="term" value="P:UDP-N-acetylglucosamine metabolic process"/>
    <property type="evidence" value="ECO:0007669"/>
    <property type="project" value="TreeGrafter"/>
</dbReference>
<dbReference type="InterPro" id="IPR046348">
    <property type="entry name" value="SIS_dom_sf"/>
</dbReference>
<accession>A0A8K2A7V3</accession>
<feature type="domain" description="SIS" evidence="5">
    <location>
        <begin position="211"/>
        <end position="346"/>
    </location>
</feature>
<keyword evidence="4" id="KW-0677">Repeat</keyword>
<evidence type="ECO:0000259" key="5">
    <source>
        <dbReference type="PROSITE" id="PS51464"/>
    </source>
</evidence>
<sequence>MGTEESAPMNYLANILEQPQVLRAILKTYHESPLWDELRQQCRQQLDPTIVLTGMGASYNALLPTYLSLLQAGFPALRVETSELLYYVPALWQRPCCLVVVSQSGESIEIRRLLEQIQDQAEQGLPTPLLISVTNQADNHLARHSTVNLCTQAGAEVGVATKTYTSTLLLLNLMRRTILGDLQDKHYQQWYEIADAQAAFCADWEAQLAPIQDQLRVKTHWALVGRGPAIASAHSGALIFKEATRVPAEGFSGGQFRHGPFELLSPNLGVILFTTGKTAELSQRLAQDILKAGTVPICIGNTTIPDAIQVPLPVVEECLQPCLEILVIQLLAAQLAALKGVTPGIFRWGTKVVQQE</sequence>
<dbReference type="PANTHER" id="PTHR10937">
    <property type="entry name" value="GLUCOSAMINE--FRUCTOSE-6-PHOSPHATE AMINOTRANSFERASE, ISOMERIZING"/>
    <property type="match status" value="1"/>
</dbReference>
<dbReference type="Gene3D" id="3.40.50.10490">
    <property type="entry name" value="Glucose-6-phosphate isomerase like protein, domain 1"/>
    <property type="match status" value="2"/>
</dbReference>
<dbReference type="PANTHER" id="PTHR10937:SF0">
    <property type="entry name" value="GLUTAMINE--FRUCTOSE-6-PHOSPHATE TRANSAMINASE (ISOMERIZING)"/>
    <property type="match status" value="1"/>
</dbReference>
<dbReference type="RefSeq" id="WP_161824953.1">
    <property type="nucleotide sequence ID" value="NZ_WVIC01000013.1"/>
</dbReference>
<dbReference type="InterPro" id="IPR035490">
    <property type="entry name" value="GlmS/FrlB_SIS"/>
</dbReference>
<organism evidence="6 7">
    <name type="scientific">Petrachloros mirabilis ULC683</name>
    <dbReference type="NCBI Taxonomy" id="2781853"/>
    <lineage>
        <taxon>Bacteria</taxon>
        <taxon>Bacillati</taxon>
        <taxon>Cyanobacteriota</taxon>
        <taxon>Cyanophyceae</taxon>
        <taxon>Synechococcales</taxon>
        <taxon>Petrachlorosaceae</taxon>
        <taxon>Petrachloros</taxon>
        <taxon>Petrachloros mirabilis</taxon>
    </lineage>
</organism>
<dbReference type="Proteomes" id="UP000607397">
    <property type="component" value="Unassembled WGS sequence"/>
</dbReference>